<dbReference type="Proteomes" id="UP000184196">
    <property type="component" value="Unassembled WGS sequence"/>
</dbReference>
<evidence type="ECO:0000256" key="16">
    <source>
        <dbReference type="ARBA" id="ARBA00033235"/>
    </source>
</evidence>
<proteinExistence type="inferred from homology"/>
<evidence type="ECO:0000256" key="1">
    <source>
        <dbReference type="ARBA" id="ARBA00000683"/>
    </source>
</evidence>
<dbReference type="SUPFAM" id="SSF47831">
    <property type="entry name" value="Enzyme I of the PEP:sugar phosphotransferase system HPr-binding (sub)domain"/>
    <property type="match status" value="1"/>
</dbReference>
<dbReference type="GO" id="GO:0016301">
    <property type="term" value="F:kinase activity"/>
    <property type="evidence" value="ECO:0007669"/>
    <property type="project" value="UniProtKB-KW"/>
</dbReference>
<evidence type="ECO:0000256" key="8">
    <source>
        <dbReference type="ARBA" id="ARBA00022448"/>
    </source>
</evidence>
<comment type="subcellular location">
    <subcellularLocation>
        <location evidence="4 17">Cytoplasm</location>
    </subcellularLocation>
</comment>
<dbReference type="AlphaFoldDB" id="A0A1M4X4Z2"/>
<dbReference type="InterPro" id="IPR040442">
    <property type="entry name" value="Pyrv_kinase-like_dom_sf"/>
</dbReference>
<dbReference type="PANTHER" id="PTHR46244:SF3">
    <property type="entry name" value="PHOSPHOENOLPYRUVATE-PROTEIN PHOSPHOTRANSFERASE"/>
    <property type="match status" value="1"/>
</dbReference>
<keyword evidence="14 17" id="KW-0418">Kinase</keyword>
<dbReference type="InterPro" id="IPR008279">
    <property type="entry name" value="PEP-util_enz_mobile_dom"/>
</dbReference>
<comment type="similarity">
    <text evidence="5 17">Belongs to the PEP-utilizing enzyme family.</text>
</comment>
<evidence type="ECO:0000256" key="18">
    <source>
        <dbReference type="PIRSR" id="PIRSR000732-2"/>
    </source>
</evidence>
<dbReference type="RefSeq" id="WP_073163636.1">
    <property type="nucleotide sequence ID" value="NZ_FQUW01000010.1"/>
</dbReference>
<dbReference type="InterPro" id="IPR015813">
    <property type="entry name" value="Pyrv/PenolPyrv_kinase-like_dom"/>
</dbReference>
<feature type="binding site" evidence="18">
    <location>
        <begin position="453"/>
        <end position="454"/>
    </location>
    <ligand>
        <name>phosphoenolpyruvate</name>
        <dbReference type="ChEBI" id="CHEBI:58702"/>
    </ligand>
</feature>
<evidence type="ECO:0000256" key="14">
    <source>
        <dbReference type="ARBA" id="ARBA00022777"/>
    </source>
</evidence>
<evidence type="ECO:0000256" key="5">
    <source>
        <dbReference type="ARBA" id="ARBA00007837"/>
    </source>
</evidence>
<feature type="binding site" evidence="18">
    <location>
        <position position="331"/>
    </location>
    <ligand>
        <name>phosphoenolpyruvate</name>
        <dbReference type="ChEBI" id="CHEBI:58702"/>
    </ligand>
</feature>
<dbReference type="PIRSF" id="PIRSF000732">
    <property type="entry name" value="PTS_enzyme_I"/>
    <property type="match status" value="1"/>
</dbReference>
<dbReference type="EC" id="2.7.3.9" evidence="6 17"/>
<keyword evidence="10 17" id="KW-0762">Sugar transport</keyword>
<dbReference type="Gene3D" id="1.10.274.10">
    <property type="entry name" value="PtsI, HPr-binding domain"/>
    <property type="match status" value="1"/>
</dbReference>
<evidence type="ECO:0000256" key="11">
    <source>
        <dbReference type="ARBA" id="ARBA00022679"/>
    </source>
</evidence>
<dbReference type="InterPro" id="IPR036637">
    <property type="entry name" value="Phosphohistidine_dom_sf"/>
</dbReference>
<dbReference type="Pfam" id="PF00391">
    <property type="entry name" value="PEP-utilizers"/>
    <property type="match status" value="1"/>
</dbReference>
<feature type="domain" description="PEP-utilising enzyme C-terminal" evidence="21">
    <location>
        <begin position="250"/>
        <end position="539"/>
    </location>
</feature>
<evidence type="ECO:0000313" key="24">
    <source>
        <dbReference type="Proteomes" id="UP000184196"/>
    </source>
</evidence>
<keyword evidence="24" id="KW-1185">Reference proteome</keyword>
<dbReference type="PRINTS" id="PR01736">
    <property type="entry name" value="PHPHTRNFRASE"/>
</dbReference>
<keyword evidence="12 17" id="KW-0598">Phosphotransferase system</keyword>
<accession>A0A1M4X4Z2</accession>
<keyword evidence="15 17" id="KW-0460">Magnesium</keyword>
<dbReference type="InterPro" id="IPR006318">
    <property type="entry name" value="PTS_EI-like"/>
</dbReference>
<evidence type="ECO:0000256" key="12">
    <source>
        <dbReference type="ARBA" id="ARBA00022683"/>
    </source>
</evidence>
<evidence type="ECO:0000256" key="4">
    <source>
        <dbReference type="ARBA" id="ARBA00004496"/>
    </source>
</evidence>
<keyword evidence="8 17" id="KW-0813">Transport</keyword>
<keyword evidence="13 17" id="KW-0479">Metal-binding</keyword>
<dbReference type="GO" id="GO:0046872">
    <property type="term" value="F:metal ion binding"/>
    <property type="evidence" value="ECO:0007669"/>
    <property type="project" value="UniProtKB-KW"/>
</dbReference>
<dbReference type="InterPro" id="IPR024692">
    <property type="entry name" value="PTS_EI"/>
</dbReference>
<dbReference type="GO" id="GO:0008965">
    <property type="term" value="F:phosphoenolpyruvate-protein phosphotransferase activity"/>
    <property type="evidence" value="ECO:0007669"/>
    <property type="project" value="UniProtKB-EC"/>
</dbReference>
<dbReference type="PANTHER" id="PTHR46244">
    <property type="entry name" value="PHOSPHOENOLPYRUVATE-PROTEIN PHOSPHOTRANSFERASE"/>
    <property type="match status" value="1"/>
</dbReference>
<dbReference type="NCBIfam" id="TIGR01417">
    <property type="entry name" value="PTS_I_fam"/>
    <property type="match status" value="1"/>
</dbReference>
<feature type="domain" description="PEP-utilising enzyme mobile" evidence="20">
    <location>
        <begin position="152"/>
        <end position="224"/>
    </location>
</feature>
<feature type="binding site" evidence="19">
    <location>
        <position position="430"/>
    </location>
    <ligand>
        <name>Mg(2+)</name>
        <dbReference type="ChEBI" id="CHEBI:18420"/>
    </ligand>
</feature>
<dbReference type="GO" id="GO:0005737">
    <property type="term" value="C:cytoplasm"/>
    <property type="evidence" value="ECO:0007669"/>
    <property type="project" value="UniProtKB-SubCell"/>
</dbReference>
<evidence type="ECO:0000259" key="22">
    <source>
        <dbReference type="Pfam" id="PF05524"/>
    </source>
</evidence>
<keyword evidence="11 17" id="KW-0808">Transferase</keyword>
<protein>
    <recommendedName>
        <fullName evidence="7 17">Phosphoenolpyruvate-protein phosphotransferase</fullName>
        <ecNumber evidence="6 17">2.7.3.9</ecNumber>
    </recommendedName>
    <alternativeName>
        <fullName evidence="16 17">Phosphotransferase system, enzyme I</fullName>
    </alternativeName>
</protein>
<feature type="domain" description="Phosphotransferase system enzyme I N-terminal" evidence="22">
    <location>
        <begin position="3"/>
        <end position="125"/>
    </location>
</feature>
<feature type="binding site" evidence="18">
    <location>
        <position position="295"/>
    </location>
    <ligand>
        <name>phosphoenolpyruvate</name>
        <dbReference type="ChEBI" id="CHEBI:58702"/>
    </ligand>
</feature>
<name>A0A1M4X4Z2_9FIRM</name>
<dbReference type="GO" id="GO:0009401">
    <property type="term" value="P:phosphoenolpyruvate-dependent sugar phosphotransferase system"/>
    <property type="evidence" value="ECO:0007669"/>
    <property type="project" value="UniProtKB-KW"/>
</dbReference>
<dbReference type="Pfam" id="PF05524">
    <property type="entry name" value="PEP-utilisers_N"/>
    <property type="match status" value="1"/>
</dbReference>
<gene>
    <name evidence="23" type="ORF">SAMN02745218_00991</name>
</gene>
<dbReference type="InterPro" id="IPR000121">
    <property type="entry name" value="PEP_util_C"/>
</dbReference>
<evidence type="ECO:0000259" key="21">
    <source>
        <dbReference type="Pfam" id="PF02896"/>
    </source>
</evidence>
<dbReference type="InterPro" id="IPR050499">
    <property type="entry name" value="PEP-utilizing_PTS_enzyme"/>
</dbReference>
<evidence type="ECO:0000256" key="13">
    <source>
        <dbReference type="ARBA" id="ARBA00022723"/>
    </source>
</evidence>
<evidence type="ECO:0000256" key="19">
    <source>
        <dbReference type="PIRSR" id="PIRSR000732-3"/>
    </source>
</evidence>
<keyword evidence="9 17" id="KW-0963">Cytoplasm</keyword>
<evidence type="ECO:0000256" key="6">
    <source>
        <dbReference type="ARBA" id="ARBA00012232"/>
    </source>
</evidence>
<evidence type="ECO:0000256" key="9">
    <source>
        <dbReference type="ARBA" id="ARBA00022490"/>
    </source>
</evidence>
<reference evidence="24" key="1">
    <citation type="submission" date="2016-11" db="EMBL/GenBank/DDBJ databases">
        <authorList>
            <person name="Varghese N."/>
            <person name="Submissions S."/>
        </authorList>
    </citation>
    <scope>NUCLEOTIDE SEQUENCE [LARGE SCALE GENOMIC DNA]</scope>
    <source>
        <strain evidence="24">DSM 11792</strain>
    </source>
</reference>
<comment type="function">
    <text evidence="3 17">General (non sugar-specific) component of the phosphoenolpyruvate-dependent sugar phosphotransferase system (sugar PTS). This major carbohydrate active-transport system catalyzes the phosphorylation of incoming sugar substrates concomitantly with their translocation across the cell membrane. Enzyme I transfers the phosphoryl group from phosphoenolpyruvate (PEP) to the phosphoryl carrier protein (HPr).</text>
</comment>
<dbReference type="Pfam" id="PF02896">
    <property type="entry name" value="PEP-utilizers_C"/>
    <property type="match status" value="1"/>
</dbReference>
<dbReference type="SUPFAM" id="SSF51621">
    <property type="entry name" value="Phosphoenolpyruvate/pyruvate domain"/>
    <property type="match status" value="1"/>
</dbReference>
<dbReference type="EMBL" id="FQUW01000010">
    <property type="protein sequence ID" value="SHE88443.1"/>
    <property type="molecule type" value="Genomic_DNA"/>
</dbReference>
<evidence type="ECO:0000256" key="15">
    <source>
        <dbReference type="ARBA" id="ARBA00022842"/>
    </source>
</evidence>
<comment type="cofactor">
    <cofactor evidence="2 17 19">
        <name>Mg(2+)</name>
        <dbReference type="ChEBI" id="CHEBI:18420"/>
    </cofactor>
</comment>
<dbReference type="InterPro" id="IPR036618">
    <property type="entry name" value="PtsI_HPr-bd_sf"/>
</dbReference>
<dbReference type="Gene3D" id="3.20.20.60">
    <property type="entry name" value="Phosphoenolpyruvate-binding domains"/>
    <property type="match status" value="1"/>
</dbReference>
<evidence type="ECO:0000313" key="23">
    <source>
        <dbReference type="EMBL" id="SHE88443.1"/>
    </source>
</evidence>
<sequence>MLKGIAGAPGIAIGRAFIFRPEQLEFERKTISPEEVSRELVRLQHALQQAHQELAGIYARAMSDLGRDRAGTFHAQLMILEDATFESELISIVRSGVNVEGAVGEVVTNYVRMFEDSGDEYLRERAADYRDVGCRLLRILLGQSWTPVPRLKEESIVVARDLSAPDSMQLDRSRILGLAIERGGRTCTACILARSLEIPAVVGLGRFVHRVHNGDLLIVDGSKGTVILNPDPATLAEYQHRRETYLACKKEMQMLSDLPAETRDGYRVQLLANIDHPGEVASALAQGAEGIGLFRTEHLFLGRDTMPGEDEQFEFYVQVVQRMRGRPVVIRTLDYAGPSSPFFQPMHYEPNPFLGCRGIRLNLNFEEIFNTQIKAILRASAFGRVKVMFPLISRVEDLRRVKSMMRQAQEELLRAGKNFDPDIEVGLLVEVPSAALTAELFAPEVDFYSIGTNDLVQYTLAVDRASAGINPLNQVLHPAILRLVKNVIDVARNARKKVAMCGEMAGEPLATLLLLGLGLNQFSAAAGALPEIKKVIRAVTLKEAREVALRTLQLSGPEEVRRYLEQEMKSRRLYF</sequence>
<evidence type="ECO:0000256" key="7">
    <source>
        <dbReference type="ARBA" id="ARBA00016544"/>
    </source>
</evidence>
<feature type="binding site" evidence="19">
    <location>
        <position position="454"/>
    </location>
    <ligand>
        <name>Mg(2+)</name>
        <dbReference type="ChEBI" id="CHEBI:18420"/>
    </ligand>
</feature>
<evidence type="ECO:0000256" key="2">
    <source>
        <dbReference type="ARBA" id="ARBA00001946"/>
    </source>
</evidence>
<evidence type="ECO:0000259" key="20">
    <source>
        <dbReference type="Pfam" id="PF00391"/>
    </source>
</evidence>
<evidence type="ECO:0000256" key="3">
    <source>
        <dbReference type="ARBA" id="ARBA00002728"/>
    </source>
</evidence>
<dbReference type="SUPFAM" id="SSF52009">
    <property type="entry name" value="Phosphohistidine domain"/>
    <property type="match status" value="1"/>
</dbReference>
<evidence type="ECO:0000256" key="17">
    <source>
        <dbReference type="PIRNR" id="PIRNR000732"/>
    </source>
</evidence>
<evidence type="ECO:0000256" key="10">
    <source>
        <dbReference type="ARBA" id="ARBA00022597"/>
    </source>
</evidence>
<dbReference type="Gene3D" id="3.50.30.10">
    <property type="entry name" value="Phosphohistidine domain"/>
    <property type="match status" value="1"/>
</dbReference>
<feature type="binding site" evidence="18">
    <location>
        <position position="464"/>
    </location>
    <ligand>
        <name>phosphoenolpyruvate</name>
        <dbReference type="ChEBI" id="CHEBI:58702"/>
    </ligand>
</feature>
<dbReference type="InterPro" id="IPR008731">
    <property type="entry name" value="PTS_EIN"/>
</dbReference>
<comment type="catalytic activity">
    <reaction evidence="1 17">
        <text>L-histidyl-[protein] + phosphoenolpyruvate = N(pros)-phospho-L-histidyl-[protein] + pyruvate</text>
        <dbReference type="Rhea" id="RHEA:23880"/>
        <dbReference type="Rhea" id="RHEA-COMP:9745"/>
        <dbReference type="Rhea" id="RHEA-COMP:9746"/>
        <dbReference type="ChEBI" id="CHEBI:15361"/>
        <dbReference type="ChEBI" id="CHEBI:29979"/>
        <dbReference type="ChEBI" id="CHEBI:58702"/>
        <dbReference type="ChEBI" id="CHEBI:64837"/>
        <dbReference type="EC" id="2.7.3.9"/>
    </reaction>
</comment>
<organism evidence="23 24">
    <name type="scientific">Desulfofundulus australicus DSM 11792</name>
    <dbReference type="NCBI Taxonomy" id="1121425"/>
    <lineage>
        <taxon>Bacteria</taxon>
        <taxon>Bacillati</taxon>
        <taxon>Bacillota</taxon>
        <taxon>Clostridia</taxon>
        <taxon>Eubacteriales</taxon>
        <taxon>Peptococcaceae</taxon>
        <taxon>Desulfofundulus</taxon>
    </lineage>
</organism>